<keyword evidence="4" id="KW-0479">Metal-binding</keyword>
<keyword evidence="3" id="KW-0949">S-adenosyl-L-methionine</keyword>
<keyword evidence="2" id="KW-0004">4Fe-4S</keyword>
<dbReference type="CDD" id="cd21123">
    <property type="entry name" value="SPASM_MftC-like"/>
    <property type="match status" value="1"/>
</dbReference>
<dbReference type="PROSITE" id="PS51918">
    <property type="entry name" value="RADICAL_SAM"/>
    <property type="match status" value="1"/>
</dbReference>
<dbReference type="SFLD" id="SFLDS00029">
    <property type="entry name" value="Radical_SAM"/>
    <property type="match status" value="1"/>
</dbReference>
<keyword evidence="6" id="KW-0411">Iron-sulfur</keyword>
<evidence type="ECO:0000313" key="8">
    <source>
        <dbReference type="EMBL" id="PWR75967.1"/>
    </source>
</evidence>
<evidence type="ECO:0000256" key="6">
    <source>
        <dbReference type="ARBA" id="ARBA00023014"/>
    </source>
</evidence>
<dbReference type="RefSeq" id="WP_109939544.1">
    <property type="nucleotide sequence ID" value="NZ_CP176366.1"/>
</dbReference>
<dbReference type="GO" id="GO:0003824">
    <property type="term" value="F:catalytic activity"/>
    <property type="evidence" value="ECO:0007669"/>
    <property type="project" value="InterPro"/>
</dbReference>
<dbReference type="CDD" id="cd01335">
    <property type="entry name" value="Radical_SAM"/>
    <property type="match status" value="1"/>
</dbReference>
<gene>
    <name evidence="8" type="ORF">DLD82_02610</name>
</gene>
<dbReference type="EMBL" id="QGMZ01000006">
    <property type="protein sequence ID" value="PWR75967.1"/>
    <property type="molecule type" value="Genomic_DNA"/>
</dbReference>
<dbReference type="Pfam" id="PF13186">
    <property type="entry name" value="SPASM"/>
    <property type="match status" value="1"/>
</dbReference>
<accession>A0A2V2NHT3</accession>
<dbReference type="SUPFAM" id="SSF102114">
    <property type="entry name" value="Radical SAM enzymes"/>
    <property type="match status" value="1"/>
</dbReference>
<evidence type="ECO:0000256" key="3">
    <source>
        <dbReference type="ARBA" id="ARBA00022691"/>
    </source>
</evidence>
<comment type="cofactor">
    <cofactor evidence="1">
        <name>[4Fe-4S] cluster</name>
        <dbReference type="ChEBI" id="CHEBI:49883"/>
    </cofactor>
</comment>
<dbReference type="InterPro" id="IPR050377">
    <property type="entry name" value="Radical_SAM_PqqE_MftC-like"/>
</dbReference>
<dbReference type="NCBIfam" id="TIGR04085">
    <property type="entry name" value="rSAM_more_4Fe4S"/>
    <property type="match status" value="1"/>
</dbReference>
<evidence type="ECO:0000256" key="4">
    <source>
        <dbReference type="ARBA" id="ARBA00022723"/>
    </source>
</evidence>
<dbReference type="SMART" id="SM00729">
    <property type="entry name" value="Elp3"/>
    <property type="match status" value="1"/>
</dbReference>
<dbReference type="InterPro" id="IPR017200">
    <property type="entry name" value="PqqE-like"/>
</dbReference>
<dbReference type="GO" id="GO:0051539">
    <property type="term" value="F:4 iron, 4 sulfur cluster binding"/>
    <property type="evidence" value="ECO:0007669"/>
    <property type="project" value="UniProtKB-KW"/>
</dbReference>
<dbReference type="PANTHER" id="PTHR11228:SF34">
    <property type="entry name" value="TUNGSTEN-CONTAINING ALDEHYDE FERREDOXIN OXIDOREDUCTASE COFACTOR MODIFYING PROTEIN"/>
    <property type="match status" value="1"/>
</dbReference>
<evidence type="ECO:0000259" key="7">
    <source>
        <dbReference type="PROSITE" id="PS51918"/>
    </source>
</evidence>
<keyword evidence="9" id="KW-1185">Reference proteome</keyword>
<proteinExistence type="predicted"/>
<dbReference type="Proteomes" id="UP000245934">
    <property type="component" value="Unassembled WGS sequence"/>
</dbReference>
<dbReference type="InterPro" id="IPR007197">
    <property type="entry name" value="rSAM"/>
</dbReference>
<evidence type="ECO:0000256" key="2">
    <source>
        <dbReference type="ARBA" id="ARBA00022485"/>
    </source>
</evidence>
<dbReference type="GO" id="GO:0046872">
    <property type="term" value="F:metal ion binding"/>
    <property type="evidence" value="ECO:0007669"/>
    <property type="project" value="UniProtKB-KW"/>
</dbReference>
<dbReference type="Pfam" id="PF04055">
    <property type="entry name" value="Radical_SAM"/>
    <property type="match status" value="1"/>
</dbReference>
<dbReference type="Gene3D" id="3.20.20.70">
    <property type="entry name" value="Aldolase class I"/>
    <property type="match status" value="1"/>
</dbReference>
<dbReference type="PIRSF" id="PIRSF037420">
    <property type="entry name" value="PQQ_syn_pqqE"/>
    <property type="match status" value="1"/>
</dbReference>
<name>A0A2V2NHT3_9EURY</name>
<dbReference type="PANTHER" id="PTHR11228">
    <property type="entry name" value="RADICAL SAM DOMAIN PROTEIN"/>
    <property type="match status" value="1"/>
</dbReference>
<comment type="caution">
    <text evidence="8">The sequence shown here is derived from an EMBL/GenBank/DDBJ whole genome shotgun (WGS) entry which is preliminary data.</text>
</comment>
<reference evidence="8 9" key="1">
    <citation type="submission" date="2018-05" db="EMBL/GenBank/DDBJ databases">
        <title>Draft genome of Methanospirillum stamsii Pt1.</title>
        <authorList>
            <person name="Dueholm M.S."/>
            <person name="Nielsen P.H."/>
            <person name="Bakmann L.F."/>
            <person name="Otzen D.E."/>
        </authorList>
    </citation>
    <scope>NUCLEOTIDE SEQUENCE [LARGE SCALE GENOMIC DNA]</scope>
    <source>
        <strain evidence="8 9">Pt1</strain>
    </source>
</reference>
<dbReference type="AlphaFoldDB" id="A0A2V2NHT3"/>
<dbReference type="InterPro" id="IPR013785">
    <property type="entry name" value="Aldolase_TIM"/>
</dbReference>
<dbReference type="InterPro" id="IPR023885">
    <property type="entry name" value="4Fe4S-binding_SPASM_dom"/>
</dbReference>
<dbReference type="InterPro" id="IPR006638">
    <property type="entry name" value="Elp3/MiaA/NifB-like_rSAM"/>
</dbReference>
<evidence type="ECO:0000256" key="1">
    <source>
        <dbReference type="ARBA" id="ARBA00001966"/>
    </source>
</evidence>
<sequence>MKLINEKQPPTLISWNITLKCPLKCDHCYVDAGDREVADVITTKEAFHVIDQICEVGRPVLILSGGEPLCRSDIFDIARYGTSKGLRIGLGTSGYFLDKKTVQRLKESGVKAVAVSLDSDDPEIHDSFRGVSGVWERAVSAIRYCLEEGLYVQINMSVIRPEITAVMKGITFGREIGVRNFQVFFPVSTGRGKEMGVESPEQYERIIREMLVASRDVDINVRPTCAPQFRRIAEEEGIINPRWGKGCIAGITYCRIYANGDVTPCPYIPVSSGNLRETSFYDIWYHSKIFTALRDENALTGSCGICEYKTICGGCRARAYRGKDAFSTGWCDGLMPPEQISADLCSADPWCTYSPAGSS</sequence>
<evidence type="ECO:0000313" key="9">
    <source>
        <dbReference type="Proteomes" id="UP000245934"/>
    </source>
</evidence>
<organism evidence="8 9">
    <name type="scientific">Methanospirillum stamsii</name>
    <dbReference type="NCBI Taxonomy" id="1277351"/>
    <lineage>
        <taxon>Archaea</taxon>
        <taxon>Methanobacteriati</taxon>
        <taxon>Methanobacteriota</taxon>
        <taxon>Stenosarchaea group</taxon>
        <taxon>Methanomicrobia</taxon>
        <taxon>Methanomicrobiales</taxon>
        <taxon>Methanospirillaceae</taxon>
        <taxon>Methanospirillum</taxon>
    </lineage>
</organism>
<dbReference type="InterPro" id="IPR058240">
    <property type="entry name" value="rSAM_sf"/>
</dbReference>
<dbReference type="SFLD" id="SFLDG01386">
    <property type="entry name" value="main_SPASM_domain-containing"/>
    <property type="match status" value="1"/>
</dbReference>
<dbReference type="OrthoDB" id="30736at2157"/>
<dbReference type="SFLD" id="SFLDG01067">
    <property type="entry name" value="SPASM/twitch_domain_containing"/>
    <property type="match status" value="1"/>
</dbReference>
<evidence type="ECO:0000256" key="5">
    <source>
        <dbReference type="ARBA" id="ARBA00023004"/>
    </source>
</evidence>
<dbReference type="GeneID" id="97607869"/>
<protein>
    <submittedName>
        <fullName evidence="8">Radical SAM/SPASM domain-containing protein</fullName>
    </submittedName>
</protein>
<feature type="domain" description="Radical SAM core" evidence="7">
    <location>
        <begin position="7"/>
        <end position="220"/>
    </location>
</feature>
<keyword evidence="5" id="KW-0408">Iron</keyword>